<dbReference type="GO" id="GO:0003676">
    <property type="term" value="F:nucleic acid binding"/>
    <property type="evidence" value="ECO:0007669"/>
    <property type="project" value="InterPro"/>
</dbReference>
<evidence type="ECO:0000313" key="1">
    <source>
        <dbReference type="EMBL" id="ADM26913.1"/>
    </source>
</evidence>
<dbReference type="HOGENOM" id="CLU_1590868_0_0_2"/>
<name>E0SPH0_IGNAA</name>
<reference evidence="1 2" key="1">
    <citation type="journal article" date="2010" name="Stand. Genomic Sci.">
        <title>Complete genome sequence of Ignisphaera aggregans type strain (AQ1.S1).</title>
        <authorList>
            <person name="Goker M."/>
            <person name="Held B."/>
            <person name="Lapidus A."/>
            <person name="Nolan M."/>
            <person name="Spring S."/>
            <person name="Yasawong M."/>
            <person name="Lucas S."/>
            <person name="Glavina Del Rio T."/>
            <person name="Tice H."/>
            <person name="Cheng J.F."/>
            <person name="Goodwin L."/>
            <person name="Tapia R."/>
            <person name="Pitluck S."/>
            <person name="Liolios K."/>
            <person name="Ivanova N."/>
            <person name="Mavromatis K."/>
            <person name="Mikhailova N."/>
            <person name="Pati A."/>
            <person name="Chen A."/>
            <person name="Palaniappan K."/>
            <person name="Brambilla E."/>
            <person name="Land M."/>
            <person name="Hauser L."/>
            <person name="Chang Y.J."/>
            <person name="Jeffries C.D."/>
            <person name="Brettin T."/>
            <person name="Detter J.C."/>
            <person name="Han C."/>
            <person name="Rohde M."/>
            <person name="Sikorski J."/>
            <person name="Woyke T."/>
            <person name="Bristow J."/>
            <person name="Eisen J.A."/>
            <person name="Markowitz V."/>
            <person name="Hugenholtz P."/>
            <person name="Kyrpides N.C."/>
            <person name="Klenk H.P."/>
        </authorList>
    </citation>
    <scope>NUCLEOTIDE SEQUENCE [LARGE SCALE GENOMIC DNA]</scope>
    <source>
        <strain evidence="2">DSM 17230 / JCM 13409 / AQ1.S1</strain>
    </source>
</reference>
<evidence type="ECO:0000313" key="2">
    <source>
        <dbReference type="Proteomes" id="UP000001304"/>
    </source>
</evidence>
<dbReference type="AlphaFoldDB" id="E0SPH0"/>
<dbReference type="InterPro" id="IPR036167">
    <property type="entry name" value="tRNA_intron_Endo_cat-like_sf"/>
</dbReference>
<dbReference type="STRING" id="583356.Igag_0060"/>
<accession>E0SPH0</accession>
<keyword evidence="2" id="KW-1185">Reference proteome</keyword>
<sequence length="167" mass="19277">MVKVIIRYRNGKLYLEKASTDIKNRFGLSEAGDVDPIIALYLAYSSNAKIIDSENKELDLDAIIRICEENNRALETFFVFLDLVKRGKKVRPGIQGNEIVIEDEKIRIYAIDESSRISVKDLYTLVDRSIKQGYRVIIALVDLYGDVTYYEVNKMDFQKIEKKSEII</sequence>
<protein>
    <submittedName>
        <fullName evidence="1">Uncharacterized protein</fullName>
    </submittedName>
</protein>
<dbReference type="Proteomes" id="UP000001304">
    <property type="component" value="Chromosome"/>
</dbReference>
<gene>
    <name evidence="1" type="ordered locus">Igag_0060</name>
</gene>
<organism evidence="1 2">
    <name type="scientific">Ignisphaera aggregans (strain DSM 17230 / JCM 13409 / AQ1.S1)</name>
    <dbReference type="NCBI Taxonomy" id="583356"/>
    <lineage>
        <taxon>Archaea</taxon>
        <taxon>Thermoproteota</taxon>
        <taxon>Thermoprotei</taxon>
        <taxon>Desulfurococcales</taxon>
        <taxon>Desulfurococcaceae</taxon>
        <taxon>Ignisphaera</taxon>
    </lineage>
</organism>
<dbReference type="EMBL" id="CP002098">
    <property type="protein sequence ID" value="ADM26913.1"/>
    <property type="molecule type" value="Genomic_DNA"/>
</dbReference>
<dbReference type="KEGG" id="iag:Igag_0060"/>
<dbReference type="InterPro" id="IPR011856">
    <property type="entry name" value="tRNA_endonuc-like_dom_sf"/>
</dbReference>
<dbReference type="Gene3D" id="3.40.1350.10">
    <property type="match status" value="1"/>
</dbReference>
<dbReference type="GO" id="GO:0006388">
    <property type="term" value="P:tRNA splicing, via endonucleolytic cleavage and ligation"/>
    <property type="evidence" value="ECO:0007669"/>
    <property type="project" value="InterPro"/>
</dbReference>
<proteinExistence type="predicted"/>
<dbReference type="SUPFAM" id="SSF53032">
    <property type="entry name" value="tRNA-intron endonuclease catalytic domain-like"/>
    <property type="match status" value="1"/>
</dbReference>
<dbReference type="BioCyc" id="IAGG583356:GHAH-66-MONOMER"/>